<evidence type="ECO:0000256" key="6">
    <source>
        <dbReference type="ARBA" id="ARBA00023242"/>
    </source>
</evidence>
<evidence type="ECO:0000313" key="11">
    <source>
        <dbReference type="Proteomes" id="UP001519460"/>
    </source>
</evidence>
<evidence type="ECO:0000256" key="7">
    <source>
        <dbReference type="PROSITE-ProRule" id="PRU00042"/>
    </source>
</evidence>
<keyword evidence="3" id="KW-0677">Repeat</keyword>
<dbReference type="FunFam" id="3.30.160.60:FF:000145">
    <property type="entry name" value="Zinc finger protein 574"/>
    <property type="match status" value="1"/>
</dbReference>
<dbReference type="GO" id="GO:0008270">
    <property type="term" value="F:zinc ion binding"/>
    <property type="evidence" value="ECO:0007669"/>
    <property type="project" value="UniProtKB-KW"/>
</dbReference>
<name>A0ABD0J2M8_9CAEN</name>
<dbReference type="InterPro" id="IPR036236">
    <property type="entry name" value="Znf_C2H2_sf"/>
</dbReference>
<dbReference type="AlphaFoldDB" id="A0ABD0J2M8"/>
<proteinExistence type="predicted"/>
<feature type="domain" description="C2H2-type" evidence="9">
    <location>
        <begin position="157"/>
        <end position="184"/>
    </location>
</feature>
<dbReference type="GO" id="GO:0005634">
    <property type="term" value="C:nucleus"/>
    <property type="evidence" value="ECO:0007669"/>
    <property type="project" value="UniProtKB-SubCell"/>
</dbReference>
<feature type="compositionally biased region" description="Basic and acidic residues" evidence="8">
    <location>
        <begin position="7"/>
        <end position="18"/>
    </location>
</feature>
<feature type="compositionally biased region" description="Basic and acidic residues" evidence="8">
    <location>
        <begin position="29"/>
        <end position="46"/>
    </location>
</feature>
<dbReference type="Proteomes" id="UP001519460">
    <property type="component" value="Unassembled WGS sequence"/>
</dbReference>
<dbReference type="PANTHER" id="PTHR24394">
    <property type="entry name" value="ZINC FINGER PROTEIN"/>
    <property type="match status" value="1"/>
</dbReference>
<reference evidence="10 11" key="1">
    <citation type="journal article" date="2023" name="Sci. Data">
        <title>Genome assembly of the Korean intertidal mud-creeper Batillaria attramentaria.</title>
        <authorList>
            <person name="Patra A.K."/>
            <person name="Ho P.T."/>
            <person name="Jun S."/>
            <person name="Lee S.J."/>
            <person name="Kim Y."/>
            <person name="Won Y.J."/>
        </authorList>
    </citation>
    <scope>NUCLEOTIDE SEQUENCE [LARGE SCALE GENOMIC DNA]</scope>
    <source>
        <strain evidence="10">Wonlab-2016</strain>
    </source>
</reference>
<evidence type="ECO:0000313" key="10">
    <source>
        <dbReference type="EMBL" id="KAK7452252.1"/>
    </source>
</evidence>
<evidence type="ECO:0000259" key="9">
    <source>
        <dbReference type="PROSITE" id="PS50157"/>
    </source>
</evidence>
<accession>A0ABD0J2M8</accession>
<comment type="subcellular location">
    <subcellularLocation>
        <location evidence="1">Nucleus</location>
    </subcellularLocation>
</comment>
<evidence type="ECO:0000256" key="2">
    <source>
        <dbReference type="ARBA" id="ARBA00022723"/>
    </source>
</evidence>
<keyword evidence="5" id="KW-0862">Zinc</keyword>
<dbReference type="PROSITE" id="PS50157">
    <property type="entry name" value="ZINC_FINGER_C2H2_2"/>
    <property type="match status" value="5"/>
</dbReference>
<dbReference type="Pfam" id="PF00096">
    <property type="entry name" value="zf-C2H2"/>
    <property type="match status" value="4"/>
</dbReference>
<evidence type="ECO:0000256" key="4">
    <source>
        <dbReference type="ARBA" id="ARBA00022771"/>
    </source>
</evidence>
<evidence type="ECO:0000256" key="1">
    <source>
        <dbReference type="ARBA" id="ARBA00004123"/>
    </source>
</evidence>
<dbReference type="SMART" id="SM00355">
    <property type="entry name" value="ZnF_C2H2"/>
    <property type="match status" value="6"/>
</dbReference>
<feature type="domain" description="C2H2-type" evidence="9">
    <location>
        <begin position="214"/>
        <end position="238"/>
    </location>
</feature>
<dbReference type="PROSITE" id="PS00028">
    <property type="entry name" value="ZINC_FINGER_C2H2_1"/>
    <property type="match status" value="5"/>
</dbReference>
<keyword evidence="2" id="KW-0479">Metal-binding</keyword>
<dbReference type="EMBL" id="JACVVK020000719">
    <property type="protein sequence ID" value="KAK7452252.1"/>
    <property type="molecule type" value="Genomic_DNA"/>
</dbReference>
<comment type="caution">
    <text evidence="10">The sequence shown here is derived from an EMBL/GenBank/DDBJ whole genome shotgun (WGS) entry which is preliminary data.</text>
</comment>
<feature type="domain" description="C2H2-type" evidence="9">
    <location>
        <begin position="100"/>
        <end position="127"/>
    </location>
</feature>
<protein>
    <recommendedName>
        <fullName evidence="9">C2H2-type domain-containing protein</fullName>
    </recommendedName>
</protein>
<keyword evidence="6" id="KW-0539">Nucleus</keyword>
<gene>
    <name evidence="10" type="ORF">BaRGS_00039733</name>
</gene>
<sequence length="254" mass="28534">MVSVSETGHEDDQHKRCSDIQLGETEPGVENKRNAAVVSEREHEGMRGQPQKYGPHRKVGRPPKLVKDTDCPQEFVTRGLLHNHVKTNHSAEAESLMCYFLCPQCGKTFTFKHNLAVHLRRHQSIKPYACSHCQSSFTAAVDLNHHVAQKHCDARPFVCSICAKSFKVYPGLRRHMQTHGGTREYTCHICGKLFTRRSNVKQHIAAIHTAMKPYKCHLCEAAYTRKSGLGLHLRSARHRSCVADNGTAETTGTS</sequence>
<feature type="region of interest" description="Disordered" evidence="8">
    <location>
        <begin position="1"/>
        <end position="65"/>
    </location>
</feature>
<evidence type="ECO:0000256" key="8">
    <source>
        <dbReference type="SAM" id="MobiDB-lite"/>
    </source>
</evidence>
<organism evidence="10 11">
    <name type="scientific">Batillaria attramentaria</name>
    <dbReference type="NCBI Taxonomy" id="370345"/>
    <lineage>
        <taxon>Eukaryota</taxon>
        <taxon>Metazoa</taxon>
        <taxon>Spiralia</taxon>
        <taxon>Lophotrochozoa</taxon>
        <taxon>Mollusca</taxon>
        <taxon>Gastropoda</taxon>
        <taxon>Caenogastropoda</taxon>
        <taxon>Sorbeoconcha</taxon>
        <taxon>Cerithioidea</taxon>
        <taxon>Batillariidae</taxon>
        <taxon>Batillaria</taxon>
    </lineage>
</organism>
<evidence type="ECO:0000256" key="3">
    <source>
        <dbReference type="ARBA" id="ARBA00022737"/>
    </source>
</evidence>
<dbReference type="FunFam" id="3.30.160.60:FF:000100">
    <property type="entry name" value="Zinc finger 45-like"/>
    <property type="match status" value="1"/>
</dbReference>
<evidence type="ECO:0000256" key="5">
    <source>
        <dbReference type="ARBA" id="ARBA00022833"/>
    </source>
</evidence>
<keyword evidence="4 7" id="KW-0863">Zinc-finger</keyword>
<dbReference type="SUPFAM" id="SSF57667">
    <property type="entry name" value="beta-beta-alpha zinc fingers"/>
    <property type="match status" value="2"/>
</dbReference>
<dbReference type="PANTHER" id="PTHR24394:SF44">
    <property type="entry name" value="ZINC FINGER PROTEIN 271-LIKE"/>
    <property type="match status" value="1"/>
</dbReference>
<keyword evidence="11" id="KW-1185">Reference proteome</keyword>
<feature type="domain" description="C2H2-type" evidence="9">
    <location>
        <begin position="128"/>
        <end position="156"/>
    </location>
</feature>
<feature type="domain" description="C2H2-type" evidence="9">
    <location>
        <begin position="185"/>
        <end position="213"/>
    </location>
</feature>
<dbReference type="InterPro" id="IPR013087">
    <property type="entry name" value="Znf_C2H2_type"/>
</dbReference>
<dbReference type="Gene3D" id="3.30.160.60">
    <property type="entry name" value="Classic Zinc Finger"/>
    <property type="match status" value="4"/>
</dbReference>